<sequence>MDGKGNSFYTEVPAKLSPTELQMLMELEVDAFPGLGAVDEQTLVPLARYGKIIFYKEEGDSRPIAVCEIMRDYQSPSKAYIFGYYVRSDKKGQGIGKKFMGEVHSIIKQDGFSTVCLTVSLKNKAAVTLYEKSGYQIIETRKSEFGAGEDRYYMEKEL</sequence>
<dbReference type="Gene3D" id="3.40.630.30">
    <property type="match status" value="1"/>
</dbReference>
<protein>
    <submittedName>
        <fullName evidence="2">N-acetyltransferase</fullName>
    </submittedName>
</protein>
<dbReference type="PROSITE" id="PS51186">
    <property type="entry name" value="GNAT"/>
    <property type="match status" value="1"/>
</dbReference>
<name>A0A2N5M8A1_9BACI</name>
<evidence type="ECO:0000259" key="1">
    <source>
        <dbReference type="PROSITE" id="PS51186"/>
    </source>
</evidence>
<reference evidence="2 3" key="1">
    <citation type="submission" date="2017-11" db="EMBL/GenBank/DDBJ databases">
        <title>Comparitive Functional Genomics of Dry Heat Resistant strains isolated from the Viking Spacecraft.</title>
        <authorList>
            <person name="Seuylemezian A."/>
            <person name="Cooper K."/>
            <person name="Vaishampayan P."/>
        </authorList>
    </citation>
    <scope>NUCLEOTIDE SEQUENCE [LARGE SCALE GENOMIC DNA]</scope>
    <source>
        <strain evidence="2 3">V1-29</strain>
    </source>
</reference>
<organism evidence="2 3">
    <name type="scientific">Peribacillus deserti</name>
    <dbReference type="NCBI Taxonomy" id="673318"/>
    <lineage>
        <taxon>Bacteria</taxon>
        <taxon>Bacillati</taxon>
        <taxon>Bacillota</taxon>
        <taxon>Bacilli</taxon>
        <taxon>Bacillales</taxon>
        <taxon>Bacillaceae</taxon>
        <taxon>Peribacillus</taxon>
    </lineage>
</organism>
<dbReference type="InterPro" id="IPR016181">
    <property type="entry name" value="Acyl_CoA_acyltransferase"/>
</dbReference>
<dbReference type="EMBL" id="PGUY01000020">
    <property type="protein sequence ID" value="PLT30565.1"/>
    <property type="molecule type" value="Genomic_DNA"/>
</dbReference>
<keyword evidence="3" id="KW-1185">Reference proteome</keyword>
<dbReference type="GO" id="GO:0016747">
    <property type="term" value="F:acyltransferase activity, transferring groups other than amino-acyl groups"/>
    <property type="evidence" value="ECO:0007669"/>
    <property type="project" value="InterPro"/>
</dbReference>
<dbReference type="RefSeq" id="WP_101640939.1">
    <property type="nucleotide sequence ID" value="NZ_PGUY01000020.1"/>
</dbReference>
<accession>A0A2N5M8A1</accession>
<proteinExistence type="predicted"/>
<dbReference type="AlphaFoldDB" id="A0A2N5M8A1"/>
<evidence type="ECO:0000313" key="2">
    <source>
        <dbReference type="EMBL" id="PLT30565.1"/>
    </source>
</evidence>
<dbReference type="SUPFAM" id="SSF55729">
    <property type="entry name" value="Acyl-CoA N-acyltransferases (Nat)"/>
    <property type="match status" value="1"/>
</dbReference>
<keyword evidence="2" id="KW-0808">Transferase</keyword>
<feature type="domain" description="N-acetyltransferase" evidence="1">
    <location>
        <begin position="11"/>
        <end position="158"/>
    </location>
</feature>
<dbReference type="Proteomes" id="UP000234748">
    <property type="component" value="Unassembled WGS sequence"/>
</dbReference>
<gene>
    <name evidence="2" type="ORF">CUU66_06880</name>
</gene>
<dbReference type="CDD" id="cd04301">
    <property type="entry name" value="NAT_SF"/>
    <property type="match status" value="1"/>
</dbReference>
<comment type="caution">
    <text evidence="2">The sequence shown here is derived from an EMBL/GenBank/DDBJ whole genome shotgun (WGS) entry which is preliminary data.</text>
</comment>
<dbReference type="Pfam" id="PF00583">
    <property type="entry name" value="Acetyltransf_1"/>
    <property type="match status" value="1"/>
</dbReference>
<dbReference type="OrthoDB" id="156739at2"/>
<dbReference type="InterPro" id="IPR000182">
    <property type="entry name" value="GNAT_dom"/>
</dbReference>
<evidence type="ECO:0000313" key="3">
    <source>
        <dbReference type="Proteomes" id="UP000234748"/>
    </source>
</evidence>